<feature type="transmembrane region" description="Helical" evidence="5">
    <location>
        <begin position="156"/>
        <end position="176"/>
    </location>
</feature>
<feature type="domain" description="ABC transmembrane type-2" evidence="6">
    <location>
        <begin position="14"/>
        <end position="237"/>
    </location>
</feature>
<evidence type="ECO:0000256" key="1">
    <source>
        <dbReference type="ARBA" id="ARBA00004141"/>
    </source>
</evidence>
<evidence type="ECO:0000259" key="6">
    <source>
        <dbReference type="PROSITE" id="PS51012"/>
    </source>
</evidence>
<dbReference type="InterPro" id="IPR000412">
    <property type="entry name" value="ABC_2_transport"/>
</dbReference>
<dbReference type="AlphaFoldDB" id="A0ABD5P0Q9"/>
<feature type="transmembrane region" description="Helical" evidence="5">
    <location>
        <begin position="50"/>
        <end position="72"/>
    </location>
</feature>
<sequence length="242" mass="25765">MRLHRVLAVAKKDVRIYYAKGPVIISGLLLPAFFFLAFTMGREMSGTQLVAGLVGMTLWFTSTSISPVIAPWETRDGTLERLVSAPITVVEILFGDVLASAVVGVAITGFATVALSFALGFSIAHPVTFGTGLVLAAIGFSALGVLLAAVPTDQTANVMMLATLVKFSVIFVSGIFVPVENLPSWGRVVAYVSPLTYFVKVTKFGLGADGGVSRWLVGLLCFFLVAFGLAVVVHRRTLPRRL</sequence>
<dbReference type="Proteomes" id="UP001595821">
    <property type="component" value="Unassembled WGS sequence"/>
</dbReference>
<dbReference type="InterPro" id="IPR013525">
    <property type="entry name" value="ABC2_TM"/>
</dbReference>
<protein>
    <submittedName>
        <fullName evidence="7">ABC transporter permease</fullName>
    </submittedName>
</protein>
<keyword evidence="4 5" id="KW-0472">Membrane</keyword>
<evidence type="ECO:0000256" key="4">
    <source>
        <dbReference type="ARBA" id="ARBA00023136"/>
    </source>
</evidence>
<feature type="transmembrane region" description="Helical" evidence="5">
    <location>
        <begin position="92"/>
        <end position="115"/>
    </location>
</feature>
<dbReference type="InterPro" id="IPR051784">
    <property type="entry name" value="Nod_factor_ABC_transporter"/>
</dbReference>
<dbReference type="PIRSF" id="PIRSF006648">
    <property type="entry name" value="DrrB"/>
    <property type="match status" value="1"/>
</dbReference>
<dbReference type="PANTHER" id="PTHR43229:SF2">
    <property type="entry name" value="NODULATION PROTEIN J"/>
    <property type="match status" value="1"/>
</dbReference>
<comment type="caution">
    <text evidence="7">The sequence shown here is derived from an EMBL/GenBank/DDBJ whole genome shotgun (WGS) entry which is preliminary data.</text>
</comment>
<evidence type="ECO:0000256" key="2">
    <source>
        <dbReference type="ARBA" id="ARBA00022692"/>
    </source>
</evidence>
<evidence type="ECO:0000313" key="7">
    <source>
        <dbReference type="EMBL" id="MFC4247732.1"/>
    </source>
</evidence>
<dbReference type="GO" id="GO:0016020">
    <property type="term" value="C:membrane"/>
    <property type="evidence" value="ECO:0007669"/>
    <property type="project" value="UniProtKB-SubCell"/>
</dbReference>
<gene>
    <name evidence="7" type="ORF">ACFOZ7_12280</name>
</gene>
<evidence type="ECO:0000256" key="5">
    <source>
        <dbReference type="SAM" id="Phobius"/>
    </source>
</evidence>
<organism evidence="7 8">
    <name type="scientific">Natribaculum luteum</name>
    <dbReference type="NCBI Taxonomy" id="1586232"/>
    <lineage>
        <taxon>Archaea</taxon>
        <taxon>Methanobacteriati</taxon>
        <taxon>Methanobacteriota</taxon>
        <taxon>Stenosarchaea group</taxon>
        <taxon>Halobacteria</taxon>
        <taxon>Halobacteriales</taxon>
        <taxon>Natrialbaceae</taxon>
        <taxon>Natribaculum</taxon>
    </lineage>
</organism>
<comment type="subcellular location">
    <subcellularLocation>
        <location evidence="1">Membrane</location>
        <topology evidence="1">Multi-pass membrane protein</topology>
    </subcellularLocation>
</comment>
<feature type="transmembrane region" description="Helical" evidence="5">
    <location>
        <begin position="212"/>
        <end position="233"/>
    </location>
</feature>
<feature type="transmembrane region" description="Helical" evidence="5">
    <location>
        <begin position="16"/>
        <end position="38"/>
    </location>
</feature>
<dbReference type="Pfam" id="PF01061">
    <property type="entry name" value="ABC2_membrane"/>
    <property type="match status" value="1"/>
</dbReference>
<dbReference type="PROSITE" id="PS51012">
    <property type="entry name" value="ABC_TM2"/>
    <property type="match status" value="1"/>
</dbReference>
<feature type="transmembrane region" description="Helical" evidence="5">
    <location>
        <begin position="127"/>
        <end position="150"/>
    </location>
</feature>
<dbReference type="InterPro" id="IPR047817">
    <property type="entry name" value="ABC2_TM_bact-type"/>
</dbReference>
<dbReference type="PANTHER" id="PTHR43229">
    <property type="entry name" value="NODULATION PROTEIN J"/>
    <property type="match status" value="1"/>
</dbReference>
<keyword evidence="2 5" id="KW-0812">Transmembrane</keyword>
<accession>A0ABD5P0Q9</accession>
<evidence type="ECO:0000256" key="3">
    <source>
        <dbReference type="ARBA" id="ARBA00022989"/>
    </source>
</evidence>
<name>A0ABD5P0Q9_9EURY</name>
<dbReference type="EMBL" id="JBHSDJ010000093">
    <property type="protein sequence ID" value="MFC4247732.1"/>
    <property type="molecule type" value="Genomic_DNA"/>
</dbReference>
<reference evidence="7 8" key="1">
    <citation type="journal article" date="2014" name="Int. J. Syst. Evol. Microbiol.">
        <title>Complete genome sequence of Corynebacterium casei LMG S-19264T (=DSM 44701T), isolated from a smear-ripened cheese.</title>
        <authorList>
            <consortium name="US DOE Joint Genome Institute (JGI-PGF)"/>
            <person name="Walter F."/>
            <person name="Albersmeier A."/>
            <person name="Kalinowski J."/>
            <person name="Ruckert C."/>
        </authorList>
    </citation>
    <scope>NUCLEOTIDE SEQUENCE [LARGE SCALE GENOMIC DNA]</scope>
    <source>
        <strain evidence="7 8">IBRC-M 10912</strain>
    </source>
</reference>
<evidence type="ECO:0000313" key="8">
    <source>
        <dbReference type="Proteomes" id="UP001595821"/>
    </source>
</evidence>
<keyword evidence="3 5" id="KW-1133">Transmembrane helix</keyword>
<dbReference type="RefSeq" id="WP_246975759.1">
    <property type="nucleotide sequence ID" value="NZ_CP095398.1"/>
</dbReference>
<proteinExistence type="predicted"/>
<dbReference type="GeneID" id="71855808"/>